<dbReference type="SUPFAM" id="SSF52833">
    <property type="entry name" value="Thioredoxin-like"/>
    <property type="match status" value="1"/>
</dbReference>
<evidence type="ECO:0008006" key="5">
    <source>
        <dbReference type="Google" id="ProtNLM"/>
    </source>
</evidence>
<keyword evidence="1" id="KW-0472">Membrane</keyword>
<reference evidence="4" key="1">
    <citation type="submission" date="2011-02" db="EMBL/GenBank/DDBJ databases">
        <title>The Genome Sequence of Capsaspora owczarzaki ATCC 30864.</title>
        <authorList>
            <person name="Russ C."/>
            <person name="Cuomo C."/>
            <person name="Burger G."/>
            <person name="Gray M.W."/>
            <person name="Holland P.W.H."/>
            <person name="King N."/>
            <person name="Lang F.B.F."/>
            <person name="Roger A.J."/>
            <person name="Ruiz-Trillo I."/>
            <person name="Young S.K."/>
            <person name="Zeng Q."/>
            <person name="Gargeya S."/>
            <person name="Alvarado L."/>
            <person name="Berlin A."/>
            <person name="Chapman S.B."/>
            <person name="Chen Z."/>
            <person name="Freedman E."/>
            <person name="Gellesch M."/>
            <person name="Goldberg J."/>
            <person name="Griggs A."/>
            <person name="Gujja S."/>
            <person name="Heilman E."/>
            <person name="Heiman D."/>
            <person name="Howarth C."/>
            <person name="Mehta T."/>
            <person name="Neiman D."/>
            <person name="Pearson M."/>
            <person name="Roberts A."/>
            <person name="Saif S."/>
            <person name="Shea T."/>
            <person name="Shenoy N."/>
            <person name="Sisk P."/>
            <person name="Stolte C."/>
            <person name="Sykes S."/>
            <person name="White J."/>
            <person name="Yandava C."/>
            <person name="Haas B."/>
            <person name="Nusbaum C."/>
            <person name="Birren B."/>
        </authorList>
    </citation>
    <scope>NUCLEOTIDE SEQUENCE</scope>
    <source>
        <strain evidence="4">ATCC 30864</strain>
    </source>
</reference>
<sequence>MRSSVALALCVVMLLGLAEAGSAGLAGLAESTCHPLWPLTRPFLMRHIDSDGYFSHKVIVLPFKQGRELEKALLTSDYPALILVHSPSCPHSVAFLPIYHTLAAAFPYLRVIAVQADEHVETVPVIHYLGRHLDTHLQFQSSYHGNRSFESVAAFVTRHSGQVPFESISVLPEDLPDGHFDLRTLSDDRLIASSSFVIVATVILLLVWKRPAL</sequence>
<dbReference type="CDD" id="cd02961">
    <property type="entry name" value="PDI_a_family"/>
    <property type="match status" value="1"/>
</dbReference>
<protein>
    <recommendedName>
        <fullName evidence="5">Thioredoxin domain-containing protein</fullName>
    </recommendedName>
</protein>
<accession>A0A0D2WHW4</accession>
<keyword evidence="1" id="KW-1133">Transmembrane helix</keyword>
<dbReference type="InParanoid" id="A0A0D2WHW4"/>
<keyword evidence="4" id="KW-1185">Reference proteome</keyword>
<proteinExistence type="predicted"/>
<evidence type="ECO:0000313" key="4">
    <source>
        <dbReference type="Proteomes" id="UP000008743"/>
    </source>
</evidence>
<dbReference type="Proteomes" id="UP000008743">
    <property type="component" value="Unassembled WGS sequence"/>
</dbReference>
<keyword evidence="1" id="KW-0812">Transmembrane</keyword>
<feature type="signal peptide" evidence="2">
    <location>
        <begin position="1"/>
        <end position="20"/>
    </location>
</feature>
<dbReference type="EMBL" id="KE346360">
    <property type="protein sequence ID" value="KJE89300.1"/>
    <property type="molecule type" value="Genomic_DNA"/>
</dbReference>
<evidence type="ECO:0000313" key="3">
    <source>
        <dbReference type="EMBL" id="KJE89300.1"/>
    </source>
</evidence>
<dbReference type="Gene3D" id="3.40.30.10">
    <property type="entry name" value="Glutaredoxin"/>
    <property type="match status" value="1"/>
</dbReference>
<dbReference type="AlphaFoldDB" id="A0A0D2WHW4"/>
<evidence type="ECO:0000256" key="1">
    <source>
        <dbReference type="SAM" id="Phobius"/>
    </source>
</evidence>
<name>A0A0D2WHW4_CAPO3</name>
<dbReference type="RefSeq" id="XP_004365671.1">
    <property type="nucleotide sequence ID" value="XM_004365614.2"/>
</dbReference>
<dbReference type="PhylomeDB" id="A0A0D2WHW4"/>
<feature type="chain" id="PRO_5002254388" description="Thioredoxin domain-containing protein" evidence="2">
    <location>
        <begin position="21"/>
        <end position="213"/>
    </location>
</feature>
<keyword evidence="2" id="KW-0732">Signal</keyword>
<organism evidence="3 4">
    <name type="scientific">Capsaspora owczarzaki (strain ATCC 30864)</name>
    <dbReference type="NCBI Taxonomy" id="595528"/>
    <lineage>
        <taxon>Eukaryota</taxon>
        <taxon>Filasterea</taxon>
        <taxon>Capsaspora</taxon>
    </lineage>
</organism>
<dbReference type="InterPro" id="IPR036249">
    <property type="entry name" value="Thioredoxin-like_sf"/>
</dbReference>
<gene>
    <name evidence="3" type="ORF">CAOG_000800</name>
</gene>
<feature type="transmembrane region" description="Helical" evidence="1">
    <location>
        <begin position="190"/>
        <end position="208"/>
    </location>
</feature>
<evidence type="ECO:0000256" key="2">
    <source>
        <dbReference type="SAM" id="SignalP"/>
    </source>
</evidence>